<evidence type="ECO:0000313" key="2">
    <source>
        <dbReference type="EMBL" id="CAK7935229.1"/>
    </source>
</evidence>
<evidence type="ECO:0000313" key="3">
    <source>
        <dbReference type="Proteomes" id="UP001162060"/>
    </source>
</evidence>
<feature type="region of interest" description="Disordered" evidence="1">
    <location>
        <begin position="1"/>
        <end position="68"/>
    </location>
</feature>
<reference evidence="2" key="1">
    <citation type="submission" date="2024-01" db="EMBL/GenBank/DDBJ databases">
        <authorList>
            <person name="Webb A."/>
        </authorList>
    </citation>
    <scope>NUCLEOTIDE SEQUENCE</scope>
    <source>
        <strain evidence="2">Pm1</strain>
    </source>
</reference>
<organism evidence="2 3">
    <name type="scientific">Peronospora matthiolae</name>
    <dbReference type="NCBI Taxonomy" id="2874970"/>
    <lineage>
        <taxon>Eukaryota</taxon>
        <taxon>Sar</taxon>
        <taxon>Stramenopiles</taxon>
        <taxon>Oomycota</taxon>
        <taxon>Peronosporomycetes</taxon>
        <taxon>Peronosporales</taxon>
        <taxon>Peronosporaceae</taxon>
        <taxon>Peronospora</taxon>
    </lineage>
</organism>
<comment type="caution">
    <text evidence="2">The sequence shown here is derived from an EMBL/GenBank/DDBJ whole genome shotgun (WGS) entry which is preliminary data.</text>
</comment>
<evidence type="ECO:0000256" key="1">
    <source>
        <dbReference type="SAM" id="MobiDB-lite"/>
    </source>
</evidence>
<feature type="compositionally biased region" description="Low complexity" evidence="1">
    <location>
        <begin position="54"/>
        <end position="68"/>
    </location>
</feature>
<dbReference type="Proteomes" id="UP001162060">
    <property type="component" value="Unassembled WGS sequence"/>
</dbReference>
<protein>
    <submittedName>
        <fullName evidence="2">Uncharacterized protein</fullName>
    </submittedName>
</protein>
<gene>
    <name evidence="2" type="ORF">PM001_LOCUS20379</name>
</gene>
<dbReference type="EMBL" id="CAKLBY020000221">
    <property type="protein sequence ID" value="CAK7935229.1"/>
    <property type="molecule type" value="Genomic_DNA"/>
</dbReference>
<proteinExistence type="predicted"/>
<dbReference type="AlphaFoldDB" id="A0AAV1UKP2"/>
<name>A0AAV1UKP2_9STRA</name>
<sequence length="68" mass="6984">MEAAESNASDGARAMNDSRGFVLATSDEAQTTDGTLGFMPAATDPREPTDDTGSSTAARARISSTTSR</sequence>
<accession>A0AAV1UKP2</accession>